<dbReference type="AlphaFoldDB" id="A0AAV7TSM6"/>
<evidence type="ECO:0000256" key="1">
    <source>
        <dbReference type="SAM" id="MobiDB-lite"/>
    </source>
</evidence>
<gene>
    <name evidence="2" type="ORF">NDU88_004856</name>
</gene>
<comment type="caution">
    <text evidence="2">The sequence shown here is derived from an EMBL/GenBank/DDBJ whole genome shotgun (WGS) entry which is preliminary data.</text>
</comment>
<keyword evidence="3" id="KW-1185">Reference proteome</keyword>
<reference evidence="2" key="1">
    <citation type="journal article" date="2022" name="bioRxiv">
        <title>Sequencing and chromosome-scale assembly of the giantPleurodeles waltlgenome.</title>
        <authorList>
            <person name="Brown T."/>
            <person name="Elewa A."/>
            <person name="Iarovenko S."/>
            <person name="Subramanian E."/>
            <person name="Araus A.J."/>
            <person name="Petzold A."/>
            <person name="Susuki M."/>
            <person name="Suzuki K.-i.T."/>
            <person name="Hayashi T."/>
            <person name="Toyoda A."/>
            <person name="Oliveira C."/>
            <person name="Osipova E."/>
            <person name="Leigh N.D."/>
            <person name="Simon A."/>
            <person name="Yun M.H."/>
        </authorList>
    </citation>
    <scope>NUCLEOTIDE SEQUENCE</scope>
    <source>
        <strain evidence="2">20211129_DDA</strain>
        <tissue evidence="2">Liver</tissue>
    </source>
</reference>
<accession>A0AAV7TSM6</accession>
<proteinExistence type="predicted"/>
<dbReference type="Proteomes" id="UP001066276">
    <property type="component" value="Chromosome 3_2"/>
</dbReference>
<organism evidence="2 3">
    <name type="scientific">Pleurodeles waltl</name>
    <name type="common">Iberian ribbed newt</name>
    <dbReference type="NCBI Taxonomy" id="8319"/>
    <lineage>
        <taxon>Eukaryota</taxon>
        <taxon>Metazoa</taxon>
        <taxon>Chordata</taxon>
        <taxon>Craniata</taxon>
        <taxon>Vertebrata</taxon>
        <taxon>Euteleostomi</taxon>
        <taxon>Amphibia</taxon>
        <taxon>Batrachia</taxon>
        <taxon>Caudata</taxon>
        <taxon>Salamandroidea</taxon>
        <taxon>Salamandridae</taxon>
        <taxon>Pleurodelinae</taxon>
        <taxon>Pleurodeles</taxon>
    </lineage>
</organism>
<dbReference type="EMBL" id="JANPWB010000006">
    <property type="protein sequence ID" value="KAJ1179622.1"/>
    <property type="molecule type" value="Genomic_DNA"/>
</dbReference>
<evidence type="ECO:0000313" key="3">
    <source>
        <dbReference type="Proteomes" id="UP001066276"/>
    </source>
</evidence>
<name>A0AAV7TSM6_PLEWA</name>
<feature type="region of interest" description="Disordered" evidence="1">
    <location>
        <begin position="1"/>
        <end position="71"/>
    </location>
</feature>
<sequence length="176" mass="19439">MLGGRQRSKDFQESAPGIGAGRPRSSWTQKNGRLKRTPTPETKKPLLGGAERRRSRSRQKSLKTTADPGELCERAATLQEKLGHSRWVWRGSALRASGSAGYCIQFFYAPPCVPQKTKDTRDGIQRSPPPEAATLEVSSVPDVVSSISAPREHIRCSSRRRVPGVRLPLPVKRVMV</sequence>
<evidence type="ECO:0000313" key="2">
    <source>
        <dbReference type="EMBL" id="KAJ1179622.1"/>
    </source>
</evidence>
<protein>
    <submittedName>
        <fullName evidence="2">Uncharacterized protein</fullName>
    </submittedName>
</protein>